<proteinExistence type="predicted"/>
<accession>A0A8J2YVB9</accession>
<keyword evidence="1" id="KW-0732">Signal</keyword>
<evidence type="ECO:0000313" key="3">
    <source>
        <dbReference type="Proteomes" id="UP000646365"/>
    </source>
</evidence>
<dbReference type="AlphaFoldDB" id="A0A8J2YVB9"/>
<dbReference type="Proteomes" id="UP000646365">
    <property type="component" value="Unassembled WGS sequence"/>
</dbReference>
<protein>
    <submittedName>
        <fullName evidence="2">Uncharacterized protein</fullName>
    </submittedName>
</protein>
<comment type="caution">
    <text evidence="2">The sequence shown here is derived from an EMBL/GenBank/DDBJ whole genome shotgun (WGS) entry which is preliminary data.</text>
</comment>
<gene>
    <name evidence="2" type="ORF">GCM10011611_27520</name>
</gene>
<dbReference type="RefSeq" id="WP_189046605.1">
    <property type="nucleotide sequence ID" value="NZ_BMJQ01000006.1"/>
</dbReference>
<reference evidence="2" key="2">
    <citation type="submission" date="2020-09" db="EMBL/GenBank/DDBJ databases">
        <authorList>
            <person name="Sun Q."/>
            <person name="Zhou Y."/>
        </authorList>
    </citation>
    <scope>NUCLEOTIDE SEQUENCE</scope>
    <source>
        <strain evidence="2">CGMCC 1.15725</strain>
    </source>
</reference>
<sequence length="146" mass="14301">MMQRPLRTVPAAVAMISSLAFGQVAMAQPRSLSNAELDGVTAGVTLNQLSAAVALGSLYAEAQTNAGGSTSYTPLTGGGFVESGAIGGTASATSNTGQTATQATTSGSVNGYPLVNTTVGGSVSSPTAQASVSFTYVAGGTFFLPL</sequence>
<dbReference type="EMBL" id="BMJQ01000006">
    <property type="protein sequence ID" value="GGF20014.1"/>
    <property type="molecule type" value="Genomic_DNA"/>
</dbReference>
<evidence type="ECO:0000313" key="2">
    <source>
        <dbReference type="EMBL" id="GGF20014.1"/>
    </source>
</evidence>
<evidence type="ECO:0000256" key="1">
    <source>
        <dbReference type="SAM" id="SignalP"/>
    </source>
</evidence>
<organism evidence="2 3">
    <name type="scientific">Aliidongia dinghuensis</name>
    <dbReference type="NCBI Taxonomy" id="1867774"/>
    <lineage>
        <taxon>Bacteria</taxon>
        <taxon>Pseudomonadati</taxon>
        <taxon>Pseudomonadota</taxon>
        <taxon>Alphaproteobacteria</taxon>
        <taxon>Rhodospirillales</taxon>
        <taxon>Dongiaceae</taxon>
        <taxon>Aliidongia</taxon>
    </lineage>
</organism>
<name>A0A8J2YVB9_9PROT</name>
<reference evidence="2" key="1">
    <citation type="journal article" date="2014" name="Int. J. Syst. Evol. Microbiol.">
        <title>Complete genome sequence of Corynebacterium casei LMG S-19264T (=DSM 44701T), isolated from a smear-ripened cheese.</title>
        <authorList>
            <consortium name="US DOE Joint Genome Institute (JGI-PGF)"/>
            <person name="Walter F."/>
            <person name="Albersmeier A."/>
            <person name="Kalinowski J."/>
            <person name="Ruckert C."/>
        </authorList>
    </citation>
    <scope>NUCLEOTIDE SEQUENCE</scope>
    <source>
        <strain evidence="2">CGMCC 1.15725</strain>
    </source>
</reference>
<feature type="chain" id="PRO_5035304389" evidence="1">
    <location>
        <begin position="28"/>
        <end position="146"/>
    </location>
</feature>
<feature type="signal peptide" evidence="1">
    <location>
        <begin position="1"/>
        <end position="27"/>
    </location>
</feature>
<keyword evidence="3" id="KW-1185">Reference proteome</keyword>